<sequence>MPRTSTYETVLDAGQFTPTQLQTTAVGRLAFQAGARWLRDHVCSHRALLTEHQVGFVLWSWQVEYDAPLGFLDADAALVDVRARLRGPASSQLEVEMTLSGPAGVAVRTRGASVPLRLGGDQALSGAPATLPDALVTAFKDDEVERSPHRSAVRALRGRFERDGEPLASGTTSQRVHRHHCEVADQWYWAETLGFAAGAREELVLRHGRSVPELRRALADGVRRVDVTWLRTGQLWDLLDVHSTAYRHGDELAFVHEIRLADDDGGPCALVVERI</sequence>
<evidence type="ECO:0000313" key="2">
    <source>
        <dbReference type="Proteomes" id="UP000221011"/>
    </source>
</evidence>
<organism evidence="1 2">
    <name type="scientific">Streptomyces formicae</name>
    <dbReference type="NCBI Taxonomy" id="1616117"/>
    <lineage>
        <taxon>Bacteria</taxon>
        <taxon>Bacillati</taxon>
        <taxon>Actinomycetota</taxon>
        <taxon>Actinomycetes</taxon>
        <taxon>Kitasatosporales</taxon>
        <taxon>Streptomycetaceae</taxon>
        <taxon>Streptomyces</taxon>
    </lineage>
</organism>
<dbReference type="Gene3D" id="3.10.129.10">
    <property type="entry name" value="Hotdog Thioesterase"/>
    <property type="match status" value="1"/>
</dbReference>
<proteinExistence type="predicted"/>
<name>A0A291QIY5_9ACTN</name>
<gene>
    <name evidence="1" type="ORF">KY5_6742c</name>
</gene>
<accession>A0A291QIY5</accession>
<dbReference type="Proteomes" id="UP000221011">
    <property type="component" value="Chromosome"/>
</dbReference>
<dbReference type="KEGG" id="sfk:KY5_6742c"/>
<keyword evidence="2" id="KW-1185">Reference proteome</keyword>
<reference evidence="1 2" key="1">
    <citation type="submission" date="2017-08" db="EMBL/GenBank/DDBJ databases">
        <title>Complete Genome Sequence of Streptomyces formicae KY5, the formicamycin producer.</title>
        <authorList>
            <person name="Holmes N.A."/>
            <person name="Devine R."/>
            <person name="Qin Z."/>
            <person name="Seipke R.F."/>
            <person name="Wilkinson B."/>
            <person name="Hutchings M.I."/>
        </authorList>
    </citation>
    <scope>NUCLEOTIDE SEQUENCE [LARGE SCALE GENOMIC DNA]</scope>
    <source>
        <strain evidence="1 2">KY5</strain>
    </source>
</reference>
<dbReference type="EMBL" id="CP022685">
    <property type="protein sequence ID" value="ATL31760.1"/>
    <property type="molecule type" value="Genomic_DNA"/>
</dbReference>
<dbReference type="AlphaFoldDB" id="A0A291QIY5"/>
<evidence type="ECO:0000313" key="1">
    <source>
        <dbReference type="EMBL" id="ATL31760.1"/>
    </source>
</evidence>
<protein>
    <recommendedName>
        <fullName evidence="3">TesB-like acyl-CoA thioesterase 5</fullName>
    </recommendedName>
</protein>
<dbReference type="RefSeq" id="WP_098245825.1">
    <property type="nucleotide sequence ID" value="NZ_CP022685.1"/>
</dbReference>
<evidence type="ECO:0008006" key="3">
    <source>
        <dbReference type="Google" id="ProtNLM"/>
    </source>
</evidence>